<keyword evidence="3" id="KW-0614">Plasmid</keyword>
<dbReference type="InterPro" id="IPR000525">
    <property type="entry name" value="Initiator_Rep_WH1"/>
</dbReference>
<dbReference type="Pfam" id="PF01051">
    <property type="entry name" value="Rep3_N"/>
    <property type="match status" value="1"/>
</dbReference>
<feature type="domain" description="Initiator Rep protein WH1" evidence="2">
    <location>
        <begin position="115"/>
        <end position="224"/>
    </location>
</feature>
<organism evidence="3">
    <name type="scientific">Salmonella enterica subsp. enterica serovar Choleraesuis</name>
    <dbReference type="NCBI Taxonomy" id="119912"/>
    <lineage>
        <taxon>Bacteria</taxon>
        <taxon>Pseudomonadati</taxon>
        <taxon>Pseudomonadota</taxon>
        <taxon>Gammaproteobacteria</taxon>
        <taxon>Enterobacterales</taxon>
        <taxon>Enterobacteriaceae</taxon>
        <taxon>Salmonella</taxon>
    </lineage>
</organism>
<geneLocation type="plasmid" evidence="3">
    <name>pOU7519</name>
</geneLocation>
<accession>A9QNZ3</accession>
<evidence type="ECO:0000256" key="1">
    <source>
        <dbReference type="ARBA" id="ARBA00038283"/>
    </source>
</evidence>
<evidence type="ECO:0000313" key="3">
    <source>
        <dbReference type="EMBL" id="ABX56833.1"/>
    </source>
</evidence>
<dbReference type="GO" id="GO:0003887">
    <property type="term" value="F:DNA-directed DNA polymerase activity"/>
    <property type="evidence" value="ECO:0007669"/>
    <property type="project" value="InterPro"/>
</dbReference>
<dbReference type="EMBL" id="EU219534">
    <property type="protein sequence ID" value="ABX56833.1"/>
    <property type="molecule type" value="Genomic_DNA"/>
</dbReference>
<dbReference type="AlphaFoldDB" id="A9QNZ3"/>
<proteinExistence type="inferred from homology"/>
<dbReference type="GO" id="GO:0006270">
    <property type="term" value="P:DNA replication initiation"/>
    <property type="evidence" value="ECO:0007669"/>
    <property type="project" value="InterPro"/>
</dbReference>
<reference evidence="3" key="1">
    <citation type="submission" date="2007-10" db="EMBL/GenBank/DDBJ databases">
        <authorList>
            <person name="Fu Y.-M."/>
            <person name="Chu C.-S."/>
            <person name="Chen C.-L."/>
            <person name="Chiu C.-H."/>
        </authorList>
    </citation>
    <scope>NUCLEOTIDE SEQUENCE</scope>
    <source>
        <strain evidence="3">OU7519</strain>
        <plasmid evidence="3">pOU7519</plasmid>
    </source>
</reference>
<sequence length="340" mass="38880">MRIKMTSENNSLLLNLQEVDKTTGEVVKLDVNSTSTVQPVALMRLGLFVPTLKSTGKSKANRKNVTDATEELVQLAIAKSEGYTDVKITGSRLDMDTDFKVWLGIIRSMSEYGVKSDTLELSFVEFVKMCGFDSRRSNKKMRDRISNSLFKLASVTLKFQSETKGWTTHLVQSAYYDINEDIVEIKAEPKLFELYHMDRRVLLRLKAIDALQRKESAQALYTYIESLPQNPAPISMKRMRDRLNLTSNVYTQNHTVRKAMEQLRDIGYLDYTEFKRGRATYFSVHYRNPKLISSPVKVPRKEEEEKAPEQNYDEVIKALKAAGIDPLKLAEALSAMKPEN</sequence>
<comment type="similarity">
    <text evidence="1">Belongs to the initiator RepB protein family.</text>
</comment>
<name>A9QNZ3_SALET</name>
<evidence type="ECO:0000259" key="2">
    <source>
        <dbReference type="Pfam" id="PF01051"/>
    </source>
</evidence>
<protein>
    <submittedName>
        <fullName evidence="3">RepB</fullName>
    </submittedName>
</protein>
<gene>
    <name evidence="3" type="primary">repB</name>
    <name evidence="3" type="ORF">pOU7519_123</name>
</gene>